<reference evidence="6" key="2">
    <citation type="submission" date="2023-01" db="EMBL/GenBank/DDBJ databases">
        <title>Draft genome sequence of Portibacter lacus strain NBRC 108769.</title>
        <authorList>
            <person name="Sun Q."/>
            <person name="Mori K."/>
        </authorList>
    </citation>
    <scope>NUCLEOTIDE SEQUENCE</scope>
    <source>
        <strain evidence="6">NBRC 108769</strain>
    </source>
</reference>
<name>A0AA37WIN7_9BACT</name>
<feature type="transmembrane region" description="Helical" evidence="4">
    <location>
        <begin position="114"/>
        <end position="139"/>
    </location>
</feature>
<feature type="transmembrane region" description="Helical" evidence="4">
    <location>
        <begin position="151"/>
        <end position="172"/>
    </location>
</feature>
<dbReference type="CDD" id="cd17339">
    <property type="entry name" value="MFS_NIMT_CynX_like"/>
    <property type="match status" value="1"/>
</dbReference>
<dbReference type="InterPro" id="IPR020846">
    <property type="entry name" value="MFS_dom"/>
</dbReference>
<feature type="transmembrane region" description="Helical" evidence="4">
    <location>
        <begin position="318"/>
        <end position="337"/>
    </location>
</feature>
<dbReference type="Pfam" id="PF07690">
    <property type="entry name" value="MFS_1"/>
    <property type="match status" value="1"/>
</dbReference>
<keyword evidence="3 4" id="KW-0472">Membrane</keyword>
<dbReference type="EMBL" id="BSOH01000037">
    <property type="protein sequence ID" value="GLR20025.1"/>
    <property type="molecule type" value="Genomic_DNA"/>
</dbReference>
<feature type="domain" description="Major facilitator superfamily (MFS) profile" evidence="5">
    <location>
        <begin position="1"/>
        <end position="373"/>
    </location>
</feature>
<dbReference type="SUPFAM" id="SSF103473">
    <property type="entry name" value="MFS general substrate transporter"/>
    <property type="match status" value="1"/>
</dbReference>
<keyword evidence="1 4" id="KW-0812">Transmembrane</keyword>
<evidence type="ECO:0000259" key="5">
    <source>
        <dbReference type="PROSITE" id="PS50850"/>
    </source>
</evidence>
<gene>
    <name evidence="6" type="ORF">GCM10007940_46410</name>
</gene>
<dbReference type="PROSITE" id="PS50850">
    <property type="entry name" value="MFS"/>
    <property type="match status" value="1"/>
</dbReference>
<evidence type="ECO:0000256" key="4">
    <source>
        <dbReference type="SAM" id="Phobius"/>
    </source>
</evidence>
<evidence type="ECO:0000256" key="3">
    <source>
        <dbReference type="ARBA" id="ARBA00023136"/>
    </source>
</evidence>
<reference evidence="6" key="1">
    <citation type="journal article" date="2014" name="Int. J. Syst. Evol. Microbiol.">
        <title>Complete genome sequence of Corynebacterium casei LMG S-19264T (=DSM 44701T), isolated from a smear-ripened cheese.</title>
        <authorList>
            <consortium name="US DOE Joint Genome Institute (JGI-PGF)"/>
            <person name="Walter F."/>
            <person name="Albersmeier A."/>
            <person name="Kalinowski J."/>
            <person name="Ruckert C."/>
        </authorList>
    </citation>
    <scope>NUCLEOTIDE SEQUENCE</scope>
    <source>
        <strain evidence="6">NBRC 108769</strain>
    </source>
</reference>
<dbReference type="PANTHER" id="PTHR23523">
    <property type="match status" value="1"/>
</dbReference>
<feature type="transmembrane region" description="Helical" evidence="4">
    <location>
        <begin position="283"/>
        <end position="306"/>
    </location>
</feature>
<evidence type="ECO:0000313" key="7">
    <source>
        <dbReference type="Proteomes" id="UP001156666"/>
    </source>
</evidence>
<dbReference type="PANTHER" id="PTHR23523:SF2">
    <property type="entry name" value="2-NITROIMIDAZOLE TRANSPORTER"/>
    <property type="match status" value="1"/>
</dbReference>
<dbReference type="Gene3D" id="1.20.1250.20">
    <property type="entry name" value="MFS general substrate transporter like domains"/>
    <property type="match status" value="2"/>
</dbReference>
<dbReference type="GO" id="GO:0022857">
    <property type="term" value="F:transmembrane transporter activity"/>
    <property type="evidence" value="ECO:0007669"/>
    <property type="project" value="InterPro"/>
</dbReference>
<keyword evidence="7" id="KW-1185">Reference proteome</keyword>
<dbReference type="AlphaFoldDB" id="A0AA37WIN7"/>
<dbReference type="InterPro" id="IPR011701">
    <property type="entry name" value="MFS"/>
</dbReference>
<evidence type="ECO:0000256" key="2">
    <source>
        <dbReference type="ARBA" id="ARBA00022989"/>
    </source>
</evidence>
<evidence type="ECO:0000256" key="1">
    <source>
        <dbReference type="ARBA" id="ARBA00022692"/>
    </source>
</evidence>
<feature type="transmembrane region" description="Helical" evidence="4">
    <location>
        <begin position="29"/>
        <end position="52"/>
    </location>
</feature>
<protein>
    <submittedName>
        <fullName evidence="6">MFS transporter</fullName>
    </submittedName>
</protein>
<feature type="transmembrane region" description="Helical" evidence="4">
    <location>
        <begin position="84"/>
        <end position="102"/>
    </location>
</feature>
<feature type="transmembrane region" description="Helical" evidence="4">
    <location>
        <begin position="349"/>
        <end position="369"/>
    </location>
</feature>
<feature type="transmembrane region" description="Helical" evidence="4">
    <location>
        <begin position="259"/>
        <end position="277"/>
    </location>
</feature>
<evidence type="ECO:0000313" key="6">
    <source>
        <dbReference type="EMBL" id="GLR20025.1"/>
    </source>
</evidence>
<feature type="transmembrane region" description="Helical" evidence="4">
    <location>
        <begin position="59"/>
        <end position="78"/>
    </location>
</feature>
<comment type="caution">
    <text evidence="6">The sequence shown here is derived from an EMBL/GenBank/DDBJ whole genome shotgun (WGS) entry which is preliminary data.</text>
</comment>
<feature type="transmembrane region" description="Helical" evidence="4">
    <location>
        <begin position="193"/>
        <end position="216"/>
    </location>
</feature>
<organism evidence="6 7">
    <name type="scientific">Portibacter lacus</name>
    <dbReference type="NCBI Taxonomy" id="1099794"/>
    <lineage>
        <taxon>Bacteria</taxon>
        <taxon>Pseudomonadati</taxon>
        <taxon>Bacteroidota</taxon>
        <taxon>Saprospiria</taxon>
        <taxon>Saprospirales</taxon>
        <taxon>Haliscomenobacteraceae</taxon>
        <taxon>Portibacter</taxon>
    </lineage>
</organism>
<proteinExistence type="predicted"/>
<dbReference type="InterPro" id="IPR052524">
    <property type="entry name" value="MFS_Cyanate_Porter"/>
</dbReference>
<feature type="transmembrane region" description="Helical" evidence="4">
    <location>
        <begin position="228"/>
        <end position="247"/>
    </location>
</feature>
<accession>A0AA37WIN7</accession>
<dbReference type="Proteomes" id="UP001156666">
    <property type="component" value="Unassembled WGS sequence"/>
</dbReference>
<dbReference type="InterPro" id="IPR036259">
    <property type="entry name" value="MFS_trans_sf"/>
</dbReference>
<keyword evidence="2 4" id="KW-1133">Transmembrane helix</keyword>
<sequence length="375" mass="40301">MIAFNLRPALASVGPLIEDIRSDTGLSNFMLGLLTTLPLIGFGIVSILAPLFTKRFGTGLTLFGALILLALGIVIRSISFLPFLYLGTLFFGIAIAFGNVLLPSLTKRNFSANSGFITSLYSSTMAIGASLAAGLSVPLAYNYNFGWSTSLALWVIPVIVAIIIWIPQLWRLKKTSSNRNFLEGIKNMTSSRLAWKVALFMGFQSFTFYVILAWLPSILQGRGYNAEFSGWMLSLCQATGILGSLIIPNIAGKMNDQRVVVAMLIFMEIIGVLGLIFPILGPVYIWISLIGFVLGGSFGLALLFIVVRSSDTESATELSGMAQSIGYLIAATGPILFGSLFDLSGNWNLSLYLLLALSIMKLYVGLGAGKSGVVS</sequence>